<feature type="domain" description="Glycosyltransferase subfamily 4-like N-terminal" evidence="1">
    <location>
        <begin position="18"/>
        <end position="164"/>
    </location>
</feature>
<dbReference type="InterPro" id="IPR028098">
    <property type="entry name" value="Glyco_trans_4-like_N"/>
</dbReference>
<dbReference type="Gene3D" id="3.40.50.2000">
    <property type="entry name" value="Glycogen Phosphorylase B"/>
    <property type="match status" value="2"/>
</dbReference>
<evidence type="ECO:0000313" key="2">
    <source>
        <dbReference type="EMBL" id="CAA9528729.1"/>
    </source>
</evidence>
<keyword evidence="2" id="KW-0328">Glycosyltransferase</keyword>
<dbReference type="PANTHER" id="PTHR12526">
    <property type="entry name" value="GLYCOSYLTRANSFERASE"/>
    <property type="match status" value="1"/>
</dbReference>
<accession>A0A6J4TRB6</accession>
<reference evidence="2" key="1">
    <citation type="submission" date="2020-02" db="EMBL/GenBank/DDBJ databases">
        <authorList>
            <person name="Meier V. D."/>
        </authorList>
    </citation>
    <scope>NUCLEOTIDE SEQUENCE</scope>
    <source>
        <strain evidence="2">AVDCRST_MAG23</strain>
    </source>
</reference>
<dbReference type="EC" id="2.4.1.-" evidence="2"/>
<dbReference type="Pfam" id="PF13579">
    <property type="entry name" value="Glyco_trans_4_4"/>
    <property type="match status" value="1"/>
</dbReference>
<evidence type="ECO:0000259" key="1">
    <source>
        <dbReference type="Pfam" id="PF13579"/>
    </source>
</evidence>
<gene>
    <name evidence="2" type="ORF">AVDCRST_MAG23-856</name>
</gene>
<sequence length="388" mass="42846">MKLLMSVNTSWNIVNFRAGLVRGLQAQGYEVVVAAPRDRFSDAIERDLGCRFVDLPMRGHSRSPATDLALFSRFVRTMRIVRPDAFLGYTVKPNVFGSLAAQLAGVPCINNIAGLGSIFNETGPTARIVAALYRLALRRSKRVFFQNSDDLDLFVTRGLARPEQAGLLPGSGIDTVHFQAAPRRRDRKSVFTFVLVGRLLKEKGLAELADATRSVRREHPDVRVWVAGPLDSRNPASIAPQAMKRWVDEGLFEYLGVLDDVRPVLEEADCVVLPSYYREGTPRALLEAAAMGRPIITTDMPGCRDVVDDGVNGFLVPPREIPALAGRMAAMVKASTDEIAQMGQRSRNKAMRQFDEQLVIDRYLAALDAVLTPSRTAENDRGARARRA</sequence>
<dbReference type="AlphaFoldDB" id="A0A6J4TRB6"/>
<keyword evidence="2" id="KW-0808">Transferase</keyword>
<dbReference type="Pfam" id="PF13692">
    <property type="entry name" value="Glyco_trans_1_4"/>
    <property type="match status" value="1"/>
</dbReference>
<dbReference type="CDD" id="cd03808">
    <property type="entry name" value="GT4_CapM-like"/>
    <property type="match status" value="1"/>
</dbReference>
<dbReference type="GO" id="GO:0016757">
    <property type="term" value="F:glycosyltransferase activity"/>
    <property type="evidence" value="ECO:0007669"/>
    <property type="project" value="UniProtKB-KW"/>
</dbReference>
<organism evidence="2">
    <name type="scientific">uncultured Sphingosinicella sp</name>
    <dbReference type="NCBI Taxonomy" id="478748"/>
    <lineage>
        <taxon>Bacteria</taxon>
        <taxon>Pseudomonadati</taxon>
        <taxon>Pseudomonadota</taxon>
        <taxon>Alphaproteobacteria</taxon>
        <taxon>Sphingomonadales</taxon>
        <taxon>Sphingosinicellaceae</taxon>
        <taxon>Sphingosinicella</taxon>
        <taxon>environmental samples</taxon>
    </lineage>
</organism>
<dbReference type="SUPFAM" id="SSF53756">
    <property type="entry name" value="UDP-Glycosyltransferase/glycogen phosphorylase"/>
    <property type="match status" value="1"/>
</dbReference>
<dbReference type="PANTHER" id="PTHR12526:SF638">
    <property type="entry name" value="SPORE COAT PROTEIN SA"/>
    <property type="match status" value="1"/>
</dbReference>
<dbReference type="EMBL" id="CADCWD010000033">
    <property type="protein sequence ID" value="CAA9528729.1"/>
    <property type="molecule type" value="Genomic_DNA"/>
</dbReference>
<name>A0A6J4TRB6_9SPHN</name>
<protein>
    <submittedName>
        <fullName evidence="2">Lipid carrier: UDP-N-acetylgalactosaminyltransferase / Alpha-1,3-N-acetylgalactosamine transferase PglA Putative glycosyltransferase</fullName>
        <ecNumber evidence="2">2.4.1.-</ecNumber>
    </submittedName>
</protein>
<proteinExistence type="predicted"/>